<evidence type="ECO:0000313" key="3">
    <source>
        <dbReference type="RefSeq" id="XP_019632389.1"/>
    </source>
</evidence>
<protein>
    <submittedName>
        <fullName evidence="3">Uncharacterized protein LOC109476019</fullName>
    </submittedName>
</protein>
<proteinExistence type="predicted"/>
<evidence type="ECO:0000256" key="1">
    <source>
        <dbReference type="SAM" id="SignalP"/>
    </source>
</evidence>
<evidence type="ECO:0000313" key="2">
    <source>
        <dbReference type="Proteomes" id="UP000515135"/>
    </source>
</evidence>
<dbReference type="KEGG" id="bbel:109476019"/>
<reference evidence="3" key="1">
    <citation type="submission" date="2025-08" db="UniProtKB">
        <authorList>
            <consortium name="RefSeq"/>
        </authorList>
    </citation>
    <scope>IDENTIFICATION</scope>
    <source>
        <tissue evidence="3">Gonad</tissue>
    </source>
</reference>
<dbReference type="AlphaFoldDB" id="A0A6P4ZEQ5"/>
<sequence>MLAFAVLFFVQVLSIKAQTGCNSNADCLSTECCRWWNSARPMAEQMFFIQPVDNSGSTAGYCGPMAQDGEQCSLQYGSSPCHCETGLRCWAGIVGAYPTTGTCRTPEYIQQAWDTWNENNNGMYPPAMPMGMEQQDGMGIMIPQ</sequence>
<dbReference type="GeneID" id="109476019"/>
<feature type="chain" id="PRO_5028328365" evidence="1">
    <location>
        <begin position="18"/>
        <end position="144"/>
    </location>
</feature>
<dbReference type="OrthoDB" id="9990862at2759"/>
<dbReference type="RefSeq" id="XP_019632389.1">
    <property type="nucleotide sequence ID" value="XM_019776830.1"/>
</dbReference>
<dbReference type="Proteomes" id="UP000515135">
    <property type="component" value="Unplaced"/>
</dbReference>
<keyword evidence="1" id="KW-0732">Signal</keyword>
<gene>
    <name evidence="3" type="primary">LOC109476019</name>
</gene>
<accession>A0A6P4ZEQ5</accession>
<organism evidence="2 3">
    <name type="scientific">Branchiostoma belcheri</name>
    <name type="common">Amphioxus</name>
    <dbReference type="NCBI Taxonomy" id="7741"/>
    <lineage>
        <taxon>Eukaryota</taxon>
        <taxon>Metazoa</taxon>
        <taxon>Chordata</taxon>
        <taxon>Cephalochordata</taxon>
        <taxon>Leptocardii</taxon>
        <taxon>Amphioxiformes</taxon>
        <taxon>Branchiostomatidae</taxon>
        <taxon>Branchiostoma</taxon>
    </lineage>
</organism>
<keyword evidence="2" id="KW-1185">Reference proteome</keyword>
<feature type="signal peptide" evidence="1">
    <location>
        <begin position="1"/>
        <end position="17"/>
    </location>
</feature>
<name>A0A6P4ZEQ5_BRABE</name>